<sequence>MAAPEPANIVARRVTDALIAFSGETPVPKYMKFFLVQKIAESCRFVNRMRDEAKTIRGCIGQLTAVVAELQAIEDQYEVHDSLLAATDAKRGEESKLSTLNDVIAEVLDDIETLETDVEIFDGENNGD</sequence>
<accession>A0A6L2MLK3</accession>
<dbReference type="EMBL" id="BKCJ010006832">
    <property type="protein sequence ID" value="GEU74157.1"/>
    <property type="molecule type" value="Genomic_DNA"/>
</dbReference>
<organism evidence="1">
    <name type="scientific">Tanacetum cinerariifolium</name>
    <name type="common">Dalmatian daisy</name>
    <name type="synonym">Chrysanthemum cinerariifolium</name>
    <dbReference type="NCBI Taxonomy" id="118510"/>
    <lineage>
        <taxon>Eukaryota</taxon>
        <taxon>Viridiplantae</taxon>
        <taxon>Streptophyta</taxon>
        <taxon>Embryophyta</taxon>
        <taxon>Tracheophyta</taxon>
        <taxon>Spermatophyta</taxon>
        <taxon>Magnoliopsida</taxon>
        <taxon>eudicotyledons</taxon>
        <taxon>Gunneridae</taxon>
        <taxon>Pentapetalae</taxon>
        <taxon>asterids</taxon>
        <taxon>campanulids</taxon>
        <taxon>Asterales</taxon>
        <taxon>Asteraceae</taxon>
        <taxon>Asteroideae</taxon>
        <taxon>Anthemideae</taxon>
        <taxon>Anthemidinae</taxon>
        <taxon>Tanacetum</taxon>
    </lineage>
</organism>
<comment type="caution">
    <text evidence="1">The sequence shown here is derived from an EMBL/GenBank/DDBJ whole genome shotgun (WGS) entry which is preliminary data.</text>
</comment>
<dbReference type="AlphaFoldDB" id="A0A6L2MLK3"/>
<name>A0A6L2MLK3_TANCI</name>
<reference evidence="1" key="1">
    <citation type="journal article" date="2019" name="Sci. Rep.">
        <title>Draft genome of Tanacetum cinerariifolium, the natural source of mosquito coil.</title>
        <authorList>
            <person name="Yamashiro T."/>
            <person name="Shiraishi A."/>
            <person name="Satake H."/>
            <person name="Nakayama K."/>
        </authorList>
    </citation>
    <scope>NUCLEOTIDE SEQUENCE</scope>
</reference>
<proteinExistence type="predicted"/>
<evidence type="ECO:0000313" key="1">
    <source>
        <dbReference type="EMBL" id="GEU74157.1"/>
    </source>
</evidence>
<protein>
    <submittedName>
        <fullName evidence="1">Uncharacterized protein</fullName>
    </submittedName>
</protein>
<gene>
    <name evidence="1" type="ORF">Tci_046135</name>
</gene>